<dbReference type="GO" id="GO:0005524">
    <property type="term" value="F:ATP binding"/>
    <property type="evidence" value="ECO:0007669"/>
    <property type="project" value="UniProtKB-KW"/>
</dbReference>
<dbReference type="GO" id="GO:0051607">
    <property type="term" value="P:defense response to virus"/>
    <property type="evidence" value="ECO:0007669"/>
    <property type="project" value="UniProtKB-KW"/>
</dbReference>
<dbReference type="GO" id="GO:0004386">
    <property type="term" value="F:helicase activity"/>
    <property type="evidence" value="ECO:0007669"/>
    <property type="project" value="UniProtKB-KW"/>
</dbReference>
<feature type="domain" description="Helicase ATP-binding" evidence="9">
    <location>
        <begin position="415"/>
        <end position="595"/>
    </location>
</feature>
<evidence type="ECO:0000256" key="2">
    <source>
        <dbReference type="ARBA" id="ARBA00009046"/>
    </source>
</evidence>
<comment type="similarity">
    <text evidence="2">In the central section; belongs to the CRISPR-associated helicase Cas3 family.</text>
</comment>
<dbReference type="InterPro" id="IPR054712">
    <property type="entry name" value="Cas3-like_dom"/>
</dbReference>
<dbReference type="Proteomes" id="UP000305881">
    <property type="component" value="Chromosome"/>
</dbReference>
<keyword evidence="6" id="KW-0347">Helicase</keyword>
<dbReference type="GO" id="GO:0046872">
    <property type="term" value="F:metal ion binding"/>
    <property type="evidence" value="ECO:0007669"/>
    <property type="project" value="UniProtKB-KW"/>
</dbReference>
<evidence type="ECO:0000256" key="4">
    <source>
        <dbReference type="ARBA" id="ARBA00022741"/>
    </source>
</evidence>
<keyword evidence="12" id="KW-1185">Reference proteome</keyword>
<accession>A0A4P9UPF7</accession>
<dbReference type="InterPro" id="IPR027417">
    <property type="entry name" value="P-loop_NTPase"/>
</dbReference>
<keyword evidence="5" id="KW-0378">Hydrolase</keyword>
<dbReference type="InterPro" id="IPR011545">
    <property type="entry name" value="DEAD/DEAH_box_helicase_dom"/>
</dbReference>
<gene>
    <name evidence="11" type="ORF">EQU24_14050</name>
</gene>
<keyword evidence="11" id="KW-0540">Nuclease</keyword>
<evidence type="ECO:0000256" key="3">
    <source>
        <dbReference type="ARBA" id="ARBA00022723"/>
    </source>
</evidence>
<dbReference type="NCBIfam" id="TIGR01596">
    <property type="entry name" value="cas3_HD"/>
    <property type="match status" value="1"/>
</dbReference>
<dbReference type="InterPro" id="IPR006483">
    <property type="entry name" value="CRISPR-assoc_Cas3_HD"/>
</dbReference>
<dbReference type="InterPro" id="IPR014001">
    <property type="entry name" value="Helicase_ATP-bd"/>
</dbReference>
<dbReference type="RefSeq" id="WP_017838894.1">
    <property type="nucleotide sequence ID" value="NZ_CP035467.1"/>
</dbReference>
<dbReference type="Pfam" id="PF00270">
    <property type="entry name" value="DEAD"/>
    <property type="match status" value="1"/>
</dbReference>
<keyword evidence="8" id="KW-0051">Antiviral defense</keyword>
<keyword evidence="4" id="KW-0547">Nucleotide-binding</keyword>
<dbReference type="Pfam" id="PF21384">
    <property type="entry name" value="Cas3_I-F_Cas2"/>
    <property type="match status" value="1"/>
</dbReference>
<proteinExistence type="inferred from homology"/>
<dbReference type="EMBL" id="CP035467">
    <property type="protein sequence ID" value="QCW83238.1"/>
    <property type="molecule type" value="Genomic_DNA"/>
</dbReference>
<dbReference type="OrthoDB" id="220028at2"/>
<dbReference type="STRING" id="675511.GCA_000341735_00237"/>
<dbReference type="KEGG" id="mbur:EQU24_14050"/>
<evidence type="ECO:0000256" key="7">
    <source>
        <dbReference type="ARBA" id="ARBA00022840"/>
    </source>
</evidence>
<sequence length="988" mass="113009">MMVTFICECEKKALNRTRRVLDAFANRIGSRTWQTVITEEGLQAVKKLLRKSATKNTAVACHWIRSRSRSELQWVVGNQYKFNDQGIVPVNYTNQLNVLKMDELDVNIEEYFANTKKQPLAQHLFAVGYVAYKLCLQLTNNETMAKTAFITGCWHDMGKVDDVFADWLIKELKKKGILNQEVPESGQHVDSKAKNYPRHNEISLLLFYLLNKQTFANSQSKKYTEHAIYWHHDKWFRGVEKNGDYISFSLDMVYNKMIEKVGVDKFNTLLQLVRTLTQQINIIAENYSEDDNLLINHANSNIDEDKLAEIEDAHLPKYKKYTTKLNVEAYQDNILENAKCNIVRTVVVTADRLVSSLSADQLTAHLEEQTLDAVAETALLNDRGLTVAISHCLEQFNIKYPDSDRNKQQTQAALELSDDEVMIGVLKGPAGCGKTKIALEWAVNTYARKIIWVCPRVQVCQGMLTDLTSKEYLPETKIEICTGEFKTLYQYGKSITTPDNQEFSGDIVITTIDQILNTITTHRKVTGLVQYMNAHVVFDEYHEYINMPGFNLLFAELVACKRLQERKNNCLLVSATPNPYFVKELLGLNQDDMVGIESFNRSQYKIEFVPPFDEGDEANNPLYQTQPDNTFIISNTAITAQRGFIRNQAKEKALLFHSKYKKLDKEVLFKKVFETFKYRGTKDYAVLRAGPIVQASLNISCDRMMTEITHAENWLQRLGRLDRFGENSDPNVYITAVPESLANGKQSGACARFLNQSNCLQSTKAWHSFLVDKITEKPIMSIAEIYQIYQDFYDDPVVQKAVEQDMLAALKKSVDLINAKIMDPVAFPNKNKTKVDKPKIKKNSLRGENRFVQMAVWNIGNGKEEFPNEYAYDEADTQGHLTLEVKTICGNDDSEKDLLAFMTKKHHNINDNAEKYGVTDRTKYKDKIYLSSSKVSETPIYLSYIPADLKQLETRPHPYAIYYAVGKFQPIGALSRDQITTFNELALE</sequence>
<evidence type="ECO:0000259" key="9">
    <source>
        <dbReference type="PROSITE" id="PS51192"/>
    </source>
</evidence>
<comment type="similarity">
    <text evidence="1">In the N-terminal section; belongs to the CRISPR-associated nuclease Cas3-HD family.</text>
</comment>
<dbReference type="GO" id="GO:0004519">
    <property type="term" value="F:endonuclease activity"/>
    <property type="evidence" value="ECO:0007669"/>
    <property type="project" value="UniProtKB-KW"/>
</dbReference>
<dbReference type="Pfam" id="PF22590">
    <property type="entry name" value="Cas3-like_C_2"/>
    <property type="match status" value="1"/>
</dbReference>
<evidence type="ECO:0000256" key="6">
    <source>
        <dbReference type="ARBA" id="ARBA00022806"/>
    </source>
</evidence>
<organism evidence="11 12">
    <name type="scientific">Methylotuvimicrobium buryatense</name>
    <name type="common">Methylomicrobium buryatense</name>
    <dbReference type="NCBI Taxonomy" id="95641"/>
    <lineage>
        <taxon>Bacteria</taxon>
        <taxon>Pseudomonadati</taxon>
        <taxon>Pseudomonadota</taxon>
        <taxon>Gammaproteobacteria</taxon>
        <taxon>Methylococcales</taxon>
        <taxon>Methylococcaceae</taxon>
        <taxon>Methylotuvimicrobium</taxon>
    </lineage>
</organism>
<reference evidence="12" key="1">
    <citation type="journal article" date="2019" name="J. Bacteriol.">
        <title>A Mutagenic Screen Identifies a TonB-Dependent Receptor Required for the Lanthanide Metal Switch in the Type I Methanotroph 'Methylotuvimicrobium buryatense' 5GB1C.</title>
        <authorList>
            <person name="Groom J.D."/>
            <person name="Ford S.M."/>
            <person name="Pesesky M.W."/>
            <person name="Lidstrom M.E."/>
        </authorList>
    </citation>
    <scope>NUCLEOTIDE SEQUENCE [LARGE SCALE GENOMIC DNA]</scope>
    <source>
        <strain evidence="12">5GB1C</strain>
    </source>
</reference>
<keyword evidence="11" id="KW-0255">Endonuclease</keyword>
<name>A0A4P9UPF7_METBY</name>
<evidence type="ECO:0000256" key="8">
    <source>
        <dbReference type="ARBA" id="ARBA00023118"/>
    </source>
</evidence>
<evidence type="ECO:0000256" key="5">
    <source>
        <dbReference type="ARBA" id="ARBA00022801"/>
    </source>
</evidence>
<feature type="domain" description="HD Cas3-type" evidence="10">
    <location>
        <begin position="113"/>
        <end position="353"/>
    </location>
</feature>
<evidence type="ECO:0000313" key="11">
    <source>
        <dbReference type="EMBL" id="QCW83238.1"/>
    </source>
</evidence>
<evidence type="ECO:0000256" key="1">
    <source>
        <dbReference type="ARBA" id="ARBA00006847"/>
    </source>
</evidence>
<keyword evidence="7" id="KW-0067">ATP-binding</keyword>
<dbReference type="PROSITE" id="PS51643">
    <property type="entry name" value="HD_CAS3"/>
    <property type="match status" value="1"/>
</dbReference>
<dbReference type="InterPro" id="IPR048823">
    <property type="entry name" value="Cas3_I-F_Cas2"/>
</dbReference>
<evidence type="ECO:0000259" key="10">
    <source>
        <dbReference type="PROSITE" id="PS51643"/>
    </source>
</evidence>
<evidence type="ECO:0000313" key="12">
    <source>
        <dbReference type="Proteomes" id="UP000305881"/>
    </source>
</evidence>
<dbReference type="GO" id="GO:0003676">
    <property type="term" value="F:nucleic acid binding"/>
    <property type="evidence" value="ECO:0007669"/>
    <property type="project" value="InterPro"/>
</dbReference>
<dbReference type="SUPFAM" id="SSF52540">
    <property type="entry name" value="P-loop containing nucleoside triphosphate hydrolases"/>
    <property type="match status" value="1"/>
</dbReference>
<keyword evidence="3" id="KW-0479">Metal-binding</keyword>
<dbReference type="Gene3D" id="3.40.50.300">
    <property type="entry name" value="P-loop containing nucleotide triphosphate hydrolases"/>
    <property type="match status" value="1"/>
</dbReference>
<protein>
    <submittedName>
        <fullName evidence="11">CRISPR-associated endonuclease Cas3</fullName>
    </submittedName>
</protein>
<dbReference type="PROSITE" id="PS51192">
    <property type="entry name" value="HELICASE_ATP_BIND_1"/>
    <property type="match status" value="1"/>
</dbReference>
<dbReference type="Gene3D" id="1.10.3210.30">
    <property type="match status" value="1"/>
</dbReference>
<dbReference type="AlphaFoldDB" id="A0A4P9UPF7"/>
<dbReference type="InterPro" id="IPR038257">
    <property type="entry name" value="CRISPR-assoc_Cas3_HD_sf"/>
</dbReference>
<dbReference type="GO" id="GO:0016787">
    <property type="term" value="F:hydrolase activity"/>
    <property type="evidence" value="ECO:0007669"/>
    <property type="project" value="UniProtKB-KW"/>
</dbReference>
<dbReference type="SMART" id="SM00487">
    <property type="entry name" value="DEXDc"/>
    <property type="match status" value="1"/>
</dbReference>